<dbReference type="OrthoDB" id="3399802at2"/>
<sequence>MDLAAQAAGIGALADPIRRSLYDHVVSQPEPVGREGAARAVGVPVHTARFHLDRLVAEGLLDVEFRRLGGRSGPGAGRPTKLYRRADREFAVSLPERRYDLVAHILATAVTRAGAGAALDDALEDSAHEEGRRLGEAAAVTGGGLDLLTRALASQGYEPRDEDGALRLANCPFDALAKEHTDLVCGLNRCYVQGVADGLGCHGVRACLEPRLNQCCVVVRVVRRTDDPGRDRPGAATRQPE</sequence>
<name>A0A077LU69_9MICO</name>
<dbReference type="Gene3D" id="1.10.10.10">
    <property type="entry name" value="Winged helix-like DNA-binding domain superfamily/Winged helix DNA-binding domain"/>
    <property type="match status" value="1"/>
</dbReference>
<reference evidence="1 2" key="1">
    <citation type="journal article" date="2013" name="ISME J.">
        <title>A metabolic model for members of the genus Tetrasphaera involved in enhanced biological phosphorus removal.</title>
        <authorList>
            <person name="Kristiansen R."/>
            <person name="Nguyen H.T.T."/>
            <person name="Saunders A.M."/>
            <person name="Nielsen J.L."/>
            <person name="Wimmer R."/>
            <person name="Le V.Q."/>
            <person name="McIlroy S.J."/>
            <person name="Petrovski S."/>
            <person name="Seviour R.J."/>
            <person name="Calteau A."/>
            <person name="Nielsen K.L."/>
            <person name="Nielsen P.H."/>
        </authorList>
    </citation>
    <scope>NUCLEOTIDE SEQUENCE [LARGE SCALE GENOMIC DNA]</scope>
    <source>
        <strain evidence="1 2">T1-X7</strain>
    </source>
</reference>
<protein>
    <recommendedName>
        <fullName evidence="3">Transcriptional regulator</fullName>
    </recommendedName>
</protein>
<accession>A0A077LU69</accession>
<dbReference type="STRING" id="1194083.BN12_180017"/>
<dbReference type="SUPFAM" id="SSF46785">
    <property type="entry name" value="Winged helix' DNA-binding domain"/>
    <property type="match status" value="1"/>
</dbReference>
<dbReference type="RefSeq" id="WP_048550260.1">
    <property type="nucleotide sequence ID" value="NZ_HF570958.1"/>
</dbReference>
<evidence type="ECO:0000313" key="1">
    <source>
        <dbReference type="EMBL" id="CCH77283.1"/>
    </source>
</evidence>
<dbReference type="InterPro" id="IPR036388">
    <property type="entry name" value="WH-like_DNA-bd_sf"/>
</dbReference>
<gene>
    <name evidence="1" type="ORF">BN12_180017</name>
</gene>
<proteinExistence type="predicted"/>
<evidence type="ECO:0000313" key="2">
    <source>
        <dbReference type="Proteomes" id="UP000035721"/>
    </source>
</evidence>
<organism evidence="1 2">
    <name type="scientific">Nostocoides japonicum T1-X7</name>
    <dbReference type="NCBI Taxonomy" id="1194083"/>
    <lineage>
        <taxon>Bacteria</taxon>
        <taxon>Bacillati</taxon>
        <taxon>Actinomycetota</taxon>
        <taxon>Actinomycetes</taxon>
        <taxon>Micrococcales</taxon>
        <taxon>Intrasporangiaceae</taxon>
        <taxon>Nostocoides</taxon>
    </lineage>
</organism>
<dbReference type="Proteomes" id="UP000035721">
    <property type="component" value="Unassembled WGS sequence"/>
</dbReference>
<dbReference type="InterPro" id="IPR036390">
    <property type="entry name" value="WH_DNA-bd_sf"/>
</dbReference>
<dbReference type="Pfam" id="PF12840">
    <property type="entry name" value="HTH_20"/>
    <property type="match status" value="1"/>
</dbReference>
<comment type="caution">
    <text evidence="1">The sequence shown here is derived from an EMBL/GenBank/DDBJ whole genome shotgun (WGS) entry which is preliminary data.</text>
</comment>
<dbReference type="AlphaFoldDB" id="A0A077LU69"/>
<keyword evidence="2" id="KW-1185">Reference proteome</keyword>
<evidence type="ECO:0008006" key="3">
    <source>
        <dbReference type="Google" id="ProtNLM"/>
    </source>
</evidence>
<dbReference type="EMBL" id="CAJB01000090">
    <property type="protein sequence ID" value="CCH77283.1"/>
    <property type="molecule type" value="Genomic_DNA"/>
</dbReference>